<feature type="compositionally biased region" description="Basic residues" evidence="1">
    <location>
        <begin position="71"/>
        <end position="91"/>
    </location>
</feature>
<feature type="compositionally biased region" description="Polar residues" evidence="1">
    <location>
        <begin position="56"/>
        <end position="70"/>
    </location>
</feature>
<name>A0A7D9EM23_PARCT</name>
<dbReference type="AlphaFoldDB" id="A0A7D9EM23"/>
<dbReference type="Proteomes" id="UP001152795">
    <property type="component" value="Unassembled WGS sequence"/>
</dbReference>
<organism evidence="2 3">
    <name type="scientific">Paramuricea clavata</name>
    <name type="common">Red gorgonian</name>
    <name type="synonym">Violescent sea-whip</name>
    <dbReference type="NCBI Taxonomy" id="317549"/>
    <lineage>
        <taxon>Eukaryota</taxon>
        <taxon>Metazoa</taxon>
        <taxon>Cnidaria</taxon>
        <taxon>Anthozoa</taxon>
        <taxon>Octocorallia</taxon>
        <taxon>Malacalcyonacea</taxon>
        <taxon>Plexauridae</taxon>
        <taxon>Paramuricea</taxon>
    </lineage>
</organism>
<dbReference type="OrthoDB" id="5969324at2759"/>
<feature type="region of interest" description="Disordered" evidence="1">
    <location>
        <begin position="56"/>
        <end position="119"/>
    </location>
</feature>
<evidence type="ECO:0000256" key="1">
    <source>
        <dbReference type="SAM" id="MobiDB-lite"/>
    </source>
</evidence>
<evidence type="ECO:0000313" key="3">
    <source>
        <dbReference type="Proteomes" id="UP001152795"/>
    </source>
</evidence>
<reference evidence="2" key="1">
    <citation type="submission" date="2020-04" db="EMBL/GenBank/DDBJ databases">
        <authorList>
            <person name="Alioto T."/>
            <person name="Alioto T."/>
            <person name="Gomez Garrido J."/>
        </authorList>
    </citation>
    <scope>NUCLEOTIDE SEQUENCE</scope>
    <source>
        <strain evidence="2">A484AB</strain>
    </source>
</reference>
<keyword evidence="3" id="KW-1185">Reference proteome</keyword>
<dbReference type="EMBL" id="CACRXK020007965">
    <property type="protein sequence ID" value="CAB4013645.1"/>
    <property type="molecule type" value="Genomic_DNA"/>
</dbReference>
<gene>
    <name evidence="2" type="ORF">PACLA_8A023278</name>
</gene>
<feature type="compositionally biased region" description="Basic and acidic residues" evidence="1">
    <location>
        <begin position="108"/>
        <end position="119"/>
    </location>
</feature>
<sequence length="152" mass="18298">MEKYCVSCHMKIEENSYACKCGHVHETERKWIRGKRYSVYREELYSKLTVQELQQKYKTPKTKSGMQTHKISPKKRTRKSKFVKLPKRRKNQYGGKPRHVYDTSADAGHSHKNSEKFGDNSENFCPTRWNFEFALEDINRRFLKQSLFWIRL</sequence>
<evidence type="ECO:0000313" key="2">
    <source>
        <dbReference type="EMBL" id="CAB4013645.1"/>
    </source>
</evidence>
<comment type="caution">
    <text evidence="2">The sequence shown here is derived from an EMBL/GenBank/DDBJ whole genome shotgun (WGS) entry which is preliminary data.</text>
</comment>
<protein>
    <submittedName>
        <fullName evidence="2">Uncharacterized protein</fullName>
    </submittedName>
</protein>
<accession>A0A7D9EM23</accession>
<proteinExistence type="predicted"/>